<feature type="region of interest" description="Disordered" evidence="1">
    <location>
        <begin position="160"/>
        <end position="181"/>
    </location>
</feature>
<keyword evidence="2" id="KW-0472">Membrane</keyword>
<evidence type="ECO:0000256" key="1">
    <source>
        <dbReference type="SAM" id="MobiDB-lite"/>
    </source>
</evidence>
<keyword evidence="2" id="KW-1133">Transmembrane helix</keyword>
<accession>A0A1M7FL30</accession>
<gene>
    <name evidence="3" type="ORF">SAMN05444389_103113</name>
</gene>
<dbReference type="OrthoDB" id="7281312at2"/>
<feature type="transmembrane region" description="Helical" evidence="2">
    <location>
        <begin position="130"/>
        <end position="151"/>
    </location>
</feature>
<dbReference type="Proteomes" id="UP000184444">
    <property type="component" value="Unassembled WGS sequence"/>
</dbReference>
<dbReference type="EMBL" id="FRCK01000003">
    <property type="protein sequence ID" value="SHM04716.1"/>
    <property type="molecule type" value="Genomic_DNA"/>
</dbReference>
<evidence type="ECO:0000313" key="3">
    <source>
        <dbReference type="EMBL" id="SHM04716.1"/>
    </source>
</evidence>
<evidence type="ECO:0000256" key="2">
    <source>
        <dbReference type="SAM" id="Phobius"/>
    </source>
</evidence>
<protein>
    <submittedName>
        <fullName evidence="3">Uncharacterized protein</fullName>
    </submittedName>
</protein>
<name>A0A1M7FL30_9RHOB</name>
<sequence length="181" mass="18266">MTRPIAMARFDRGWPLAGGAATVLSVLVLGLAAMAAGLPFWMPLNATSHALHGPEAGQFAGLDLAHTGVGAVIHVAACFFWAAVAVLMLRAAERGSPMLAWAAGLATGALAGVVDYALMPARLTPGWELVLPAAGVMAGLAAMGVGIALGLRAAHVPDTPAHLHATPPPNAADQPGIVHED</sequence>
<reference evidence="4" key="1">
    <citation type="submission" date="2016-11" db="EMBL/GenBank/DDBJ databases">
        <authorList>
            <person name="Varghese N."/>
            <person name="Submissions S."/>
        </authorList>
    </citation>
    <scope>NUCLEOTIDE SEQUENCE [LARGE SCALE GENOMIC DNA]</scope>
    <source>
        <strain evidence="4">DSM 6637</strain>
    </source>
</reference>
<feature type="transmembrane region" description="Helical" evidence="2">
    <location>
        <begin position="99"/>
        <end position="118"/>
    </location>
</feature>
<proteinExistence type="predicted"/>
<keyword evidence="2" id="KW-0812">Transmembrane</keyword>
<feature type="transmembrane region" description="Helical" evidence="2">
    <location>
        <begin position="71"/>
        <end position="92"/>
    </location>
</feature>
<dbReference type="AlphaFoldDB" id="A0A1M7FL30"/>
<organism evidence="3 4">
    <name type="scientific">Paracoccus solventivorans</name>
    <dbReference type="NCBI Taxonomy" id="53463"/>
    <lineage>
        <taxon>Bacteria</taxon>
        <taxon>Pseudomonadati</taxon>
        <taxon>Pseudomonadota</taxon>
        <taxon>Alphaproteobacteria</taxon>
        <taxon>Rhodobacterales</taxon>
        <taxon>Paracoccaceae</taxon>
        <taxon>Paracoccus</taxon>
    </lineage>
</organism>
<dbReference type="STRING" id="53463.SAMN05444389_103113"/>
<keyword evidence="4" id="KW-1185">Reference proteome</keyword>
<dbReference type="RefSeq" id="WP_073064011.1">
    <property type="nucleotide sequence ID" value="NZ_FRCK01000003.1"/>
</dbReference>
<evidence type="ECO:0000313" key="4">
    <source>
        <dbReference type="Proteomes" id="UP000184444"/>
    </source>
</evidence>